<protein>
    <recommendedName>
        <fullName evidence="5">HTH tetR-type domain-containing protein</fullName>
    </recommendedName>
</protein>
<feature type="DNA-binding region" description="H-T-H motif" evidence="4">
    <location>
        <begin position="30"/>
        <end position="49"/>
    </location>
</feature>
<evidence type="ECO:0000256" key="4">
    <source>
        <dbReference type="PROSITE-ProRule" id="PRU00335"/>
    </source>
</evidence>
<dbReference type="InterPro" id="IPR009057">
    <property type="entry name" value="Homeodomain-like_sf"/>
</dbReference>
<dbReference type="GO" id="GO:0000976">
    <property type="term" value="F:transcription cis-regulatory region binding"/>
    <property type="evidence" value="ECO:0007669"/>
    <property type="project" value="TreeGrafter"/>
</dbReference>
<dbReference type="SUPFAM" id="SSF46689">
    <property type="entry name" value="Homeodomain-like"/>
    <property type="match status" value="1"/>
</dbReference>
<organism evidence="6 7">
    <name type="scientific">Actinokineospora auranticolor</name>
    <dbReference type="NCBI Taxonomy" id="155976"/>
    <lineage>
        <taxon>Bacteria</taxon>
        <taxon>Bacillati</taxon>
        <taxon>Actinomycetota</taxon>
        <taxon>Actinomycetes</taxon>
        <taxon>Pseudonocardiales</taxon>
        <taxon>Pseudonocardiaceae</taxon>
        <taxon>Actinokineospora</taxon>
    </lineage>
</organism>
<reference evidence="6 7" key="1">
    <citation type="submission" date="2018-02" db="EMBL/GenBank/DDBJ databases">
        <title>Genomic Encyclopedia of Archaeal and Bacterial Type Strains, Phase II (KMG-II): from individual species to whole genera.</title>
        <authorList>
            <person name="Goeker M."/>
        </authorList>
    </citation>
    <scope>NUCLEOTIDE SEQUENCE [LARGE SCALE GENOMIC DNA]</scope>
    <source>
        <strain evidence="6 7">YU 961-1</strain>
    </source>
</reference>
<keyword evidence="2 4" id="KW-0238">DNA-binding</keyword>
<keyword evidence="1" id="KW-0805">Transcription regulation</keyword>
<dbReference type="Gene3D" id="1.10.357.10">
    <property type="entry name" value="Tetracycline Repressor, domain 2"/>
    <property type="match status" value="1"/>
</dbReference>
<dbReference type="InterPro" id="IPR050109">
    <property type="entry name" value="HTH-type_TetR-like_transc_reg"/>
</dbReference>
<proteinExistence type="predicted"/>
<dbReference type="EMBL" id="PTIX01000003">
    <property type="protein sequence ID" value="PPK69405.1"/>
    <property type="molecule type" value="Genomic_DNA"/>
</dbReference>
<dbReference type="RefSeq" id="WP_104477869.1">
    <property type="nucleotide sequence ID" value="NZ_CP154825.1"/>
</dbReference>
<evidence type="ECO:0000256" key="3">
    <source>
        <dbReference type="ARBA" id="ARBA00023163"/>
    </source>
</evidence>
<dbReference type="InterPro" id="IPR001647">
    <property type="entry name" value="HTH_TetR"/>
</dbReference>
<evidence type="ECO:0000256" key="1">
    <source>
        <dbReference type="ARBA" id="ARBA00023015"/>
    </source>
</evidence>
<evidence type="ECO:0000256" key="2">
    <source>
        <dbReference type="ARBA" id="ARBA00023125"/>
    </source>
</evidence>
<sequence>MSVRNRTVALATRPLLDIAAEVLVRDAAAALAQVAAAAGIGRTTLHKRYPTRQHLLVAVAEDSLDIIEGAIADAVPDGRDPAAALRALVDALVPLGPRLEFLLRQPSLDAEPELMARWARVDEPLTDLMTRAAAAGLLRAGVAPWWAVSSLYAVAYTAWEGVAEGRLAPLDAPALAHDTLLGGIGARG</sequence>
<dbReference type="Proteomes" id="UP000239203">
    <property type="component" value="Unassembled WGS sequence"/>
</dbReference>
<gene>
    <name evidence="6" type="ORF">CLV40_10311</name>
</gene>
<dbReference type="PANTHER" id="PTHR30055:SF234">
    <property type="entry name" value="HTH-TYPE TRANSCRIPTIONAL REGULATOR BETI"/>
    <property type="match status" value="1"/>
</dbReference>
<evidence type="ECO:0000313" key="6">
    <source>
        <dbReference type="EMBL" id="PPK69405.1"/>
    </source>
</evidence>
<dbReference type="OrthoDB" id="3869819at2"/>
<name>A0A2S6GVY4_9PSEU</name>
<dbReference type="InterPro" id="IPR036271">
    <property type="entry name" value="Tet_transcr_reg_TetR-rel_C_sf"/>
</dbReference>
<feature type="domain" description="HTH tetR-type" evidence="5">
    <location>
        <begin position="9"/>
        <end position="67"/>
    </location>
</feature>
<keyword evidence="3" id="KW-0804">Transcription</keyword>
<dbReference type="SUPFAM" id="SSF48498">
    <property type="entry name" value="Tetracyclin repressor-like, C-terminal domain"/>
    <property type="match status" value="1"/>
</dbReference>
<evidence type="ECO:0000313" key="7">
    <source>
        <dbReference type="Proteomes" id="UP000239203"/>
    </source>
</evidence>
<dbReference type="PROSITE" id="PS50977">
    <property type="entry name" value="HTH_TETR_2"/>
    <property type="match status" value="1"/>
</dbReference>
<evidence type="ECO:0000259" key="5">
    <source>
        <dbReference type="PROSITE" id="PS50977"/>
    </source>
</evidence>
<accession>A0A2S6GVY4</accession>
<keyword evidence="7" id="KW-1185">Reference proteome</keyword>
<dbReference type="AlphaFoldDB" id="A0A2S6GVY4"/>
<dbReference type="GO" id="GO:0003700">
    <property type="term" value="F:DNA-binding transcription factor activity"/>
    <property type="evidence" value="ECO:0007669"/>
    <property type="project" value="TreeGrafter"/>
</dbReference>
<comment type="caution">
    <text evidence="6">The sequence shown here is derived from an EMBL/GenBank/DDBJ whole genome shotgun (WGS) entry which is preliminary data.</text>
</comment>
<dbReference type="PANTHER" id="PTHR30055">
    <property type="entry name" value="HTH-TYPE TRANSCRIPTIONAL REGULATOR RUTR"/>
    <property type="match status" value="1"/>
</dbReference>